<evidence type="ECO:0000256" key="13">
    <source>
        <dbReference type="RuleBase" id="RU004424"/>
    </source>
</evidence>
<dbReference type="GeneTree" id="ENSGT01150000286961"/>
<reference evidence="16" key="2">
    <citation type="submission" date="2025-08" db="UniProtKB">
        <authorList>
            <consortium name="Ensembl"/>
        </authorList>
    </citation>
    <scope>IDENTIFICATION</scope>
</reference>
<feature type="transmembrane region" description="Helical" evidence="14">
    <location>
        <begin position="251"/>
        <end position="275"/>
    </location>
</feature>
<dbReference type="Proteomes" id="UP000694547">
    <property type="component" value="Chromosome 3"/>
</dbReference>
<feature type="transmembrane region" description="Helical" evidence="14">
    <location>
        <begin position="149"/>
        <end position="176"/>
    </location>
</feature>
<evidence type="ECO:0000313" key="16">
    <source>
        <dbReference type="Ensembl" id="ENSPEMP00000031937.1"/>
    </source>
</evidence>
<dbReference type="PANTHER" id="PTHR11394">
    <property type="entry name" value="TASTE RECEPTOR TYPE 2"/>
    <property type="match status" value="1"/>
</dbReference>
<keyword evidence="11 13" id="KW-0807">Transducer</keyword>
<keyword evidence="5 13" id="KW-0812">Transmembrane</keyword>
<dbReference type="GO" id="GO:0016020">
    <property type="term" value="C:membrane"/>
    <property type="evidence" value="ECO:0007669"/>
    <property type="project" value="UniProtKB-SubCell"/>
</dbReference>
<evidence type="ECO:0000256" key="3">
    <source>
        <dbReference type="ARBA" id="ARBA00022480"/>
    </source>
</evidence>
<sequence>MGPIMSTGEVSTSHTVLGCQTADKAVITLFITLVLLCLVAMVGNGSIIIALGKKWLLQRTLSAHNKLLMSLAASRFCLQCVVIGKNTYVFLNPTVFPYNTVMQLLNFMWDFLTAVTIWFCSLLGFFYSVKIATLAHPVFMWLKYRVPGWVPWMLVTAVGMSSLTSILCFIGNYIIYMNFVKSDQQPWNVTGNSLRNSFEKFYFFSIKMIMWTIPTVIFSIFMILLLVSLVKHMKKTLSTFSGLRDVRAQAHVKVLLTLLSFIILFISCFLTLVLSSISSTPFQEFRYWMWEVVIHLCTMIHPIVILFSNPGLRAMVKRGCC</sequence>
<evidence type="ECO:0000259" key="15">
    <source>
        <dbReference type="PROSITE" id="PS50262"/>
    </source>
</evidence>
<keyword evidence="17" id="KW-1185">Reference proteome</keyword>
<keyword evidence="9 13" id="KW-0675">Receptor</keyword>
<dbReference type="InterPro" id="IPR017452">
    <property type="entry name" value="GPCR_Rhodpsn_7TM"/>
</dbReference>
<organism evidence="16 17">
    <name type="scientific">Peromyscus maniculatus bairdii</name>
    <name type="common">Prairie deer mouse</name>
    <dbReference type="NCBI Taxonomy" id="230844"/>
    <lineage>
        <taxon>Eukaryota</taxon>
        <taxon>Metazoa</taxon>
        <taxon>Chordata</taxon>
        <taxon>Craniata</taxon>
        <taxon>Vertebrata</taxon>
        <taxon>Euteleostomi</taxon>
        <taxon>Mammalia</taxon>
        <taxon>Eutheria</taxon>
        <taxon>Euarchontoglires</taxon>
        <taxon>Glires</taxon>
        <taxon>Rodentia</taxon>
        <taxon>Myomorpha</taxon>
        <taxon>Muroidea</taxon>
        <taxon>Cricetidae</taxon>
        <taxon>Neotominae</taxon>
        <taxon>Peromyscus</taxon>
    </lineage>
</organism>
<evidence type="ECO:0000256" key="11">
    <source>
        <dbReference type="ARBA" id="ARBA00023224"/>
    </source>
</evidence>
<dbReference type="Pfam" id="PF05296">
    <property type="entry name" value="TAS2R"/>
    <property type="match status" value="1"/>
</dbReference>
<evidence type="ECO:0000256" key="12">
    <source>
        <dbReference type="RuleBase" id="RU004423"/>
    </source>
</evidence>
<feature type="transmembrane region" description="Helical" evidence="14">
    <location>
        <begin position="208"/>
        <end position="230"/>
    </location>
</feature>
<evidence type="ECO:0000256" key="7">
    <source>
        <dbReference type="ARBA" id="ARBA00023040"/>
    </source>
</evidence>
<evidence type="ECO:0000256" key="9">
    <source>
        <dbReference type="ARBA" id="ARBA00023170"/>
    </source>
</evidence>
<evidence type="ECO:0000256" key="5">
    <source>
        <dbReference type="ARBA" id="ARBA00022692"/>
    </source>
</evidence>
<evidence type="ECO:0000313" key="17">
    <source>
        <dbReference type="Proteomes" id="UP000694547"/>
    </source>
</evidence>
<dbReference type="InterPro" id="IPR007960">
    <property type="entry name" value="TAS2R"/>
</dbReference>
<reference evidence="16 17" key="1">
    <citation type="submission" date="2018-10" db="EMBL/GenBank/DDBJ databases">
        <title>Improved assembly of the deer mouse Peromyscus maniculatus genome.</title>
        <authorList>
            <person name="Lassance J.-M."/>
            <person name="Hoekstra H.E."/>
        </authorList>
    </citation>
    <scope>NUCLEOTIDE SEQUENCE [LARGE SCALE GENOMIC DNA]</scope>
</reference>
<dbReference type="PANTHER" id="PTHR11394:SF32">
    <property type="entry name" value="TASTE RECEPTOR TYPE 2 MEMBER 60"/>
    <property type="match status" value="1"/>
</dbReference>
<dbReference type="AlphaFoldDB" id="A0A8C8UKZ0"/>
<keyword evidence="7 13" id="KW-0297">G-protein coupled receptor</keyword>
<keyword evidence="10" id="KW-0325">Glycoprotein</keyword>
<evidence type="ECO:0000256" key="1">
    <source>
        <dbReference type="ARBA" id="ARBA00004141"/>
    </source>
</evidence>
<dbReference type="Gene3D" id="1.20.1070.10">
    <property type="entry name" value="Rhodopsin 7-helix transmembrane proteins"/>
    <property type="match status" value="1"/>
</dbReference>
<keyword evidence="6 14" id="KW-1133">Transmembrane helix</keyword>
<proteinExistence type="inferred from homology"/>
<keyword evidence="8 13" id="KW-0472">Membrane</keyword>
<keyword evidence="4 13" id="KW-0716">Sensory transduction</keyword>
<feature type="transmembrane region" description="Helical" evidence="14">
    <location>
        <begin position="287"/>
        <end position="308"/>
    </location>
</feature>
<dbReference type="GO" id="GO:0004930">
    <property type="term" value="F:G protein-coupled receptor activity"/>
    <property type="evidence" value="ECO:0007669"/>
    <property type="project" value="UniProtKB-KW"/>
</dbReference>
<feature type="domain" description="G-protein coupled receptors family 1 profile" evidence="15">
    <location>
        <begin position="43"/>
        <end position="305"/>
    </location>
</feature>
<dbReference type="GO" id="GO:0033038">
    <property type="term" value="F:bitter taste receptor activity"/>
    <property type="evidence" value="ECO:0007669"/>
    <property type="project" value="InterPro"/>
</dbReference>
<dbReference type="Ensembl" id="ENSPEMT00000034046.1">
    <property type="protein sequence ID" value="ENSPEMP00000031937.1"/>
    <property type="gene ID" value="ENSPEMG00000031164.1"/>
</dbReference>
<evidence type="ECO:0000256" key="14">
    <source>
        <dbReference type="SAM" id="Phobius"/>
    </source>
</evidence>
<protein>
    <recommendedName>
        <fullName evidence="13">Taste receptor type 2</fullName>
    </recommendedName>
</protein>
<dbReference type="SUPFAM" id="SSF81321">
    <property type="entry name" value="Family A G protein-coupled receptor-like"/>
    <property type="match status" value="1"/>
</dbReference>
<dbReference type="PROSITE" id="PS50262">
    <property type="entry name" value="G_PROTEIN_RECEP_F1_2"/>
    <property type="match status" value="1"/>
</dbReference>
<evidence type="ECO:0000256" key="6">
    <source>
        <dbReference type="ARBA" id="ARBA00022989"/>
    </source>
</evidence>
<evidence type="ECO:0000256" key="4">
    <source>
        <dbReference type="ARBA" id="ARBA00022606"/>
    </source>
</evidence>
<comment type="similarity">
    <text evidence="2 12">Belongs to the G-protein coupled receptor T2R family.</text>
</comment>
<accession>A0A8C8UKZ0</accession>
<name>A0A8C8UKZ0_PERMB</name>
<evidence type="ECO:0000256" key="10">
    <source>
        <dbReference type="ARBA" id="ARBA00023180"/>
    </source>
</evidence>
<evidence type="ECO:0000256" key="8">
    <source>
        <dbReference type="ARBA" id="ARBA00023136"/>
    </source>
</evidence>
<comment type="subcellular location">
    <subcellularLocation>
        <location evidence="1 13">Membrane</location>
        <topology evidence="1 13">Multi-pass membrane protein</topology>
    </subcellularLocation>
</comment>
<feature type="transmembrane region" description="Helical" evidence="14">
    <location>
        <begin position="111"/>
        <end position="129"/>
    </location>
</feature>
<reference evidence="16" key="3">
    <citation type="submission" date="2025-09" db="UniProtKB">
        <authorList>
            <consortium name="Ensembl"/>
        </authorList>
    </citation>
    <scope>IDENTIFICATION</scope>
</reference>
<evidence type="ECO:0000256" key="2">
    <source>
        <dbReference type="ARBA" id="ARBA00007376"/>
    </source>
</evidence>
<keyword evidence="3 13" id="KW-0919">Taste</keyword>
<feature type="transmembrane region" description="Helical" evidence="14">
    <location>
        <begin position="25"/>
        <end position="51"/>
    </location>
</feature>